<keyword evidence="1" id="KW-0028">Amino-acid biosynthesis</keyword>
<dbReference type="SMART" id="SM00116">
    <property type="entry name" value="CBS"/>
    <property type="match status" value="4"/>
</dbReference>
<dbReference type="CDD" id="cd02205">
    <property type="entry name" value="CBS_pair_SF"/>
    <property type="match status" value="3"/>
</dbReference>
<protein>
    <submittedName>
        <fullName evidence="6">Inosine-5'-monophosphate dehydrogenase</fullName>
    </submittedName>
</protein>
<dbReference type="InterPro" id="IPR051257">
    <property type="entry name" value="Diverse_CBS-Domain"/>
</dbReference>
<dbReference type="InterPro" id="IPR000644">
    <property type="entry name" value="CBS_dom"/>
</dbReference>
<dbReference type="GO" id="GO:0009086">
    <property type="term" value="P:methionine biosynthetic process"/>
    <property type="evidence" value="ECO:0007669"/>
    <property type="project" value="UniProtKB-KW"/>
</dbReference>
<feature type="domain" description="CBS" evidence="5">
    <location>
        <begin position="134"/>
        <end position="193"/>
    </location>
</feature>
<evidence type="ECO:0000256" key="4">
    <source>
        <dbReference type="PROSITE-ProRule" id="PRU00703"/>
    </source>
</evidence>
<dbReference type="InterPro" id="IPR046342">
    <property type="entry name" value="CBS_dom_sf"/>
</dbReference>
<dbReference type="Pfam" id="PF00571">
    <property type="entry name" value="CBS"/>
    <property type="match status" value="4"/>
</dbReference>
<evidence type="ECO:0000256" key="2">
    <source>
        <dbReference type="ARBA" id="ARBA00023122"/>
    </source>
</evidence>
<evidence type="ECO:0000259" key="5">
    <source>
        <dbReference type="PROSITE" id="PS51371"/>
    </source>
</evidence>
<dbReference type="PANTHER" id="PTHR43080:SF2">
    <property type="entry name" value="CBS DOMAIN-CONTAINING PROTEIN"/>
    <property type="match status" value="1"/>
</dbReference>
<evidence type="ECO:0000313" key="6">
    <source>
        <dbReference type="EMBL" id="AKB34611.1"/>
    </source>
</evidence>
<evidence type="ECO:0000256" key="1">
    <source>
        <dbReference type="ARBA" id="ARBA00022605"/>
    </source>
</evidence>
<organism evidence="6 7">
    <name type="scientific">Methanosarcina siciliae C2J</name>
    <dbReference type="NCBI Taxonomy" id="1434118"/>
    <lineage>
        <taxon>Archaea</taxon>
        <taxon>Methanobacteriati</taxon>
        <taxon>Methanobacteriota</taxon>
        <taxon>Stenosarchaea group</taxon>
        <taxon>Methanomicrobia</taxon>
        <taxon>Methanosarcinales</taxon>
        <taxon>Methanosarcinaceae</taxon>
        <taxon>Methanosarcina</taxon>
    </lineage>
</organism>
<dbReference type="PANTHER" id="PTHR43080">
    <property type="entry name" value="CBS DOMAIN-CONTAINING PROTEIN CBSX3, MITOCHONDRIAL"/>
    <property type="match status" value="1"/>
</dbReference>
<dbReference type="AlphaFoldDB" id="A0A0E3LBZ1"/>
<dbReference type="RefSeq" id="WP_048178820.1">
    <property type="nucleotide sequence ID" value="NZ_CP009508.1"/>
</dbReference>
<proteinExistence type="predicted"/>
<feature type="domain" description="CBS" evidence="5">
    <location>
        <begin position="7"/>
        <end position="65"/>
    </location>
</feature>
<dbReference type="SUPFAM" id="SSF54631">
    <property type="entry name" value="CBS-domain pair"/>
    <property type="match status" value="2"/>
</dbReference>
<dbReference type="PATRIC" id="fig|1434118.4.peg.28"/>
<keyword evidence="2 4" id="KW-0129">CBS domain</keyword>
<evidence type="ECO:0000313" key="7">
    <source>
        <dbReference type="Proteomes" id="UP000033123"/>
    </source>
</evidence>
<dbReference type="EMBL" id="CP009508">
    <property type="protein sequence ID" value="AKB34611.1"/>
    <property type="molecule type" value="Genomic_DNA"/>
</dbReference>
<dbReference type="Gene3D" id="3.10.580.10">
    <property type="entry name" value="CBS-domain"/>
    <property type="match status" value="2"/>
</dbReference>
<name>A0A0E3LBZ1_9EURY</name>
<feature type="domain" description="CBS" evidence="5">
    <location>
        <begin position="208"/>
        <end position="264"/>
    </location>
</feature>
<evidence type="ECO:0000256" key="3">
    <source>
        <dbReference type="ARBA" id="ARBA00023167"/>
    </source>
</evidence>
<gene>
    <name evidence="6" type="ORF">MSSAC_0021</name>
</gene>
<sequence>MNVSEIMSEGPVSIKEGDFVTHARQLMRDYLFRALVVVDEGNRLVGMLNDQDIMRVTSTRSNVTVGGYARQSPTVTPDMDVVKAAKLIVQSKQNRVPVVRSTTDHTVVGVLSDVDILRNAELPRSASKTIDTVMTKKVKTCSPDERISRVWNYMIETDYTGIPVVSKKGDPIGMITRRDIIKAGILRMSVEDERATRPNESPKVEKIMSTPAYTLSENDSVKSAIEMIIKHDIGRVTVVDEQGKISGIADRQDLMGAFVKGWAE</sequence>
<dbReference type="KEGG" id="msj:MSSAC_0021"/>
<feature type="domain" description="CBS" evidence="5">
    <location>
        <begin position="68"/>
        <end position="127"/>
    </location>
</feature>
<dbReference type="PROSITE" id="PS51371">
    <property type="entry name" value="CBS"/>
    <property type="match status" value="4"/>
</dbReference>
<dbReference type="STRING" id="1434118.MSSAC_0021"/>
<dbReference type="Proteomes" id="UP000033123">
    <property type="component" value="Chromosome"/>
</dbReference>
<dbReference type="HOGENOM" id="CLU_076812_4_0_2"/>
<reference evidence="6 7" key="1">
    <citation type="submission" date="2014-07" db="EMBL/GenBank/DDBJ databases">
        <title>Methanogenic archaea and the global carbon cycle.</title>
        <authorList>
            <person name="Henriksen J.R."/>
            <person name="Luke J."/>
            <person name="Reinhart S."/>
            <person name="Benedict M.N."/>
            <person name="Youngblut N.D."/>
            <person name="Metcalf M.E."/>
            <person name="Whitaker R.J."/>
            <person name="Metcalf W.W."/>
        </authorList>
    </citation>
    <scope>NUCLEOTIDE SEQUENCE [LARGE SCALE GENOMIC DNA]</scope>
    <source>
        <strain evidence="6 7">C2J</strain>
    </source>
</reference>
<dbReference type="GeneID" id="24869542"/>
<accession>A0A0E3LBZ1</accession>
<keyword evidence="3" id="KW-0486">Methionine biosynthesis</keyword>